<protein>
    <submittedName>
        <fullName evidence="1">Uncharacterized protein</fullName>
    </submittedName>
</protein>
<organism evidence="1 2">
    <name type="scientific">Stylosanthes scabra</name>
    <dbReference type="NCBI Taxonomy" id="79078"/>
    <lineage>
        <taxon>Eukaryota</taxon>
        <taxon>Viridiplantae</taxon>
        <taxon>Streptophyta</taxon>
        <taxon>Embryophyta</taxon>
        <taxon>Tracheophyta</taxon>
        <taxon>Spermatophyta</taxon>
        <taxon>Magnoliopsida</taxon>
        <taxon>eudicotyledons</taxon>
        <taxon>Gunneridae</taxon>
        <taxon>Pentapetalae</taxon>
        <taxon>rosids</taxon>
        <taxon>fabids</taxon>
        <taxon>Fabales</taxon>
        <taxon>Fabaceae</taxon>
        <taxon>Papilionoideae</taxon>
        <taxon>50 kb inversion clade</taxon>
        <taxon>dalbergioids sensu lato</taxon>
        <taxon>Dalbergieae</taxon>
        <taxon>Pterocarpus clade</taxon>
        <taxon>Stylosanthes</taxon>
    </lineage>
</organism>
<dbReference type="PANTHER" id="PTHR46133">
    <property type="entry name" value="BHLH TRANSCRIPTION FACTOR"/>
    <property type="match status" value="1"/>
</dbReference>
<reference evidence="1 2" key="1">
    <citation type="journal article" date="2023" name="Plants (Basel)">
        <title>Bridging the Gap: Combining Genomics and Transcriptomics Approaches to Understand Stylosanthes scabra, an Orphan Legume from the Brazilian Caatinga.</title>
        <authorList>
            <person name="Ferreira-Neto J.R.C."/>
            <person name="da Silva M.D."/>
            <person name="Binneck E."/>
            <person name="de Melo N.F."/>
            <person name="da Silva R.H."/>
            <person name="de Melo A.L.T.M."/>
            <person name="Pandolfi V."/>
            <person name="Bustamante F.O."/>
            <person name="Brasileiro-Vidal A.C."/>
            <person name="Benko-Iseppon A.M."/>
        </authorList>
    </citation>
    <scope>NUCLEOTIDE SEQUENCE [LARGE SCALE GENOMIC DNA]</scope>
    <source>
        <tissue evidence="1">Leaves</tissue>
    </source>
</reference>
<evidence type="ECO:0000313" key="2">
    <source>
        <dbReference type="Proteomes" id="UP001341840"/>
    </source>
</evidence>
<dbReference type="Proteomes" id="UP001341840">
    <property type="component" value="Unassembled WGS sequence"/>
</dbReference>
<accession>A0ABU6STC4</accession>
<dbReference type="PANTHER" id="PTHR46133:SF28">
    <property type="entry name" value="BHLH TRANSCRIPTION FACTOR"/>
    <property type="match status" value="1"/>
</dbReference>
<proteinExistence type="predicted"/>
<keyword evidence="2" id="KW-1185">Reference proteome</keyword>
<dbReference type="InterPro" id="IPR044818">
    <property type="entry name" value="ILR3-like"/>
</dbReference>
<gene>
    <name evidence="1" type="ORF">PIB30_086218</name>
</gene>
<comment type="caution">
    <text evidence="1">The sequence shown here is derived from an EMBL/GenBank/DDBJ whole genome shotgun (WGS) entry which is preliminary data.</text>
</comment>
<sequence length="126" mass="14029">MQERGLLAPRKSRHRLTPGIVKFDAFHVLLEGDEGMIVLELAGKIQSSPNLMSSKFGMVLGFLELSSILEPGSRQPKTDKVAISSDVVRVVNHSRDEAEKLKKMDDEMLQKIKELKVGDFLLLLAS</sequence>
<evidence type="ECO:0000313" key="1">
    <source>
        <dbReference type="EMBL" id="MED6139696.1"/>
    </source>
</evidence>
<name>A0ABU6STC4_9FABA</name>
<dbReference type="EMBL" id="JASCZI010061883">
    <property type="protein sequence ID" value="MED6139696.1"/>
    <property type="molecule type" value="Genomic_DNA"/>
</dbReference>